<protein>
    <submittedName>
        <fullName evidence="3">DUF1992 domain-containing protein</fullName>
    </submittedName>
</protein>
<evidence type="ECO:0000313" key="1">
    <source>
        <dbReference type="EMBL" id="VDP85188.1"/>
    </source>
</evidence>
<gene>
    <name evidence="1" type="ORF">ECPE_LOCUS9341</name>
</gene>
<dbReference type="Proteomes" id="UP000272942">
    <property type="component" value="Unassembled WGS sequence"/>
</dbReference>
<reference evidence="1 2" key="2">
    <citation type="submission" date="2018-11" db="EMBL/GenBank/DDBJ databases">
        <authorList>
            <consortium name="Pathogen Informatics"/>
        </authorList>
    </citation>
    <scope>NUCLEOTIDE SEQUENCE [LARGE SCALE GENOMIC DNA]</scope>
    <source>
        <strain evidence="1 2">Egypt</strain>
    </source>
</reference>
<evidence type="ECO:0000313" key="2">
    <source>
        <dbReference type="Proteomes" id="UP000272942"/>
    </source>
</evidence>
<dbReference type="AlphaFoldDB" id="A0A183AQV6"/>
<sequence>MFRYWVHCGRLVLLNARGSYCGQVQIGRMCSSSIGTVPSNKLAPDDGSDWPRLIRDIAPAGSALFRENDNFSPVVFPDPLFEWDRVQQSLVARKRVSGIPVKDLEQMGQEISSILRQLDSLEESRSYIKAQFNSDQSINIMPVCGPDSTEWLREVGPPPKKEKGAGGGNDENLRNQARLLRIKRKDLKAALHELTLRFQKEALGLPNYIHEDYIPGSQSSVVKTLDRGSSKKLIRWPTVADDQHVT</sequence>
<keyword evidence="2" id="KW-1185">Reference proteome</keyword>
<name>A0A183AQV6_9TREM</name>
<dbReference type="EMBL" id="UZAN01047255">
    <property type="protein sequence ID" value="VDP85188.1"/>
    <property type="molecule type" value="Genomic_DNA"/>
</dbReference>
<accession>A0A183AQV6</accession>
<dbReference type="WBParaSite" id="ECPE_0000937001-mRNA-1">
    <property type="protein sequence ID" value="ECPE_0000937001-mRNA-1"/>
    <property type="gene ID" value="ECPE_0000937001"/>
</dbReference>
<proteinExistence type="predicted"/>
<organism evidence="3">
    <name type="scientific">Echinostoma caproni</name>
    <dbReference type="NCBI Taxonomy" id="27848"/>
    <lineage>
        <taxon>Eukaryota</taxon>
        <taxon>Metazoa</taxon>
        <taxon>Spiralia</taxon>
        <taxon>Lophotrochozoa</taxon>
        <taxon>Platyhelminthes</taxon>
        <taxon>Trematoda</taxon>
        <taxon>Digenea</taxon>
        <taxon>Plagiorchiida</taxon>
        <taxon>Echinostomata</taxon>
        <taxon>Echinostomatoidea</taxon>
        <taxon>Echinostomatidae</taxon>
        <taxon>Echinostoma</taxon>
    </lineage>
</organism>
<evidence type="ECO:0000313" key="3">
    <source>
        <dbReference type="WBParaSite" id="ECPE_0000937001-mRNA-1"/>
    </source>
</evidence>
<reference evidence="3" key="1">
    <citation type="submission" date="2016-06" db="UniProtKB">
        <authorList>
            <consortium name="WormBaseParasite"/>
        </authorList>
    </citation>
    <scope>IDENTIFICATION</scope>
</reference>
<dbReference type="OrthoDB" id="6259246at2759"/>